<dbReference type="PANTHER" id="PTHR43317">
    <property type="entry name" value="THERMOSPERMINE SYNTHASE ACAULIS5"/>
    <property type="match status" value="1"/>
</dbReference>
<reference evidence="3 4" key="1">
    <citation type="submission" date="2019-11" db="EMBL/GenBank/DDBJ databases">
        <title>Draft Genome Sequences of Six Type Strains of the Genus Massilia.</title>
        <authorList>
            <person name="Miess H."/>
            <person name="Frediansyah A."/>
            <person name="Goeker M."/>
            <person name="Gross H."/>
        </authorList>
    </citation>
    <scope>NUCLEOTIDE SEQUENCE [LARGE SCALE GENOMIC DNA]</scope>
    <source>
        <strain evidence="3 4">DSM 17513</strain>
    </source>
</reference>
<organism evidence="3 4">
    <name type="scientific">Pseudoduganella dura</name>
    <dbReference type="NCBI Taxonomy" id="321982"/>
    <lineage>
        <taxon>Bacteria</taxon>
        <taxon>Pseudomonadati</taxon>
        <taxon>Pseudomonadota</taxon>
        <taxon>Betaproteobacteria</taxon>
        <taxon>Burkholderiales</taxon>
        <taxon>Oxalobacteraceae</taxon>
        <taxon>Telluria group</taxon>
        <taxon>Pseudoduganella</taxon>
    </lineage>
</organism>
<dbReference type="RefSeq" id="WP_155710406.1">
    <property type="nucleotide sequence ID" value="NZ_BMWU01000047.1"/>
</dbReference>
<dbReference type="EMBL" id="WNWM01000002">
    <property type="protein sequence ID" value="MUI14613.1"/>
    <property type="molecule type" value="Genomic_DNA"/>
</dbReference>
<keyword evidence="4" id="KW-1185">Reference proteome</keyword>
<dbReference type="OrthoDB" id="117774at2"/>
<proteinExistence type="predicted"/>
<name>A0A6I3XJI7_9BURK</name>
<evidence type="ECO:0000313" key="3">
    <source>
        <dbReference type="EMBL" id="MUI14613.1"/>
    </source>
</evidence>
<comment type="caution">
    <text evidence="3">The sequence shown here is derived from an EMBL/GenBank/DDBJ whole genome shotgun (WGS) entry which is preliminary data.</text>
</comment>
<gene>
    <name evidence="3" type="ORF">GJV26_19430</name>
</gene>
<evidence type="ECO:0000256" key="2">
    <source>
        <dbReference type="SAM" id="MobiDB-lite"/>
    </source>
</evidence>
<dbReference type="SUPFAM" id="SSF53335">
    <property type="entry name" value="S-adenosyl-L-methionine-dependent methyltransferases"/>
    <property type="match status" value="1"/>
</dbReference>
<dbReference type="AlphaFoldDB" id="A0A6I3XJI7"/>
<keyword evidence="1" id="KW-0620">Polyamine biosynthesis</keyword>
<feature type="region of interest" description="Disordered" evidence="2">
    <location>
        <begin position="1"/>
        <end position="47"/>
    </location>
</feature>
<accession>A0A6I3XJI7</accession>
<sequence length="288" mass="32044">MLIKRKSIEKEESSRPARQPAVKTAVRKLAQDEPKDKPKDKPAKYKPKFAPVTLSEQDGVRYLHFGTEWVQGAMRIRKPDWPELEYAQQMMAWMLWNAAPRAVAQLGLGTATLTKFCYRTFPDAQVTAVELNPHVITICHAMFKLPPDDTRLHVLEMDALDFVDDPARRNTLDALQVDLYDATARGPVLDSAEFYSACAACLTDDGIMTVNLFGDHPSYAKNLKAMKFAFAQVVSLPEVHDGNVVALAFKRARALDIPALEARAAEIHAQTKLPAKSWVKGLAAATKT</sequence>
<evidence type="ECO:0000256" key="1">
    <source>
        <dbReference type="ARBA" id="ARBA00023115"/>
    </source>
</evidence>
<dbReference type="Proteomes" id="UP000431684">
    <property type="component" value="Unassembled WGS sequence"/>
</dbReference>
<feature type="compositionally biased region" description="Basic and acidic residues" evidence="2">
    <location>
        <begin position="1"/>
        <end position="15"/>
    </location>
</feature>
<feature type="compositionally biased region" description="Basic and acidic residues" evidence="2">
    <location>
        <begin position="29"/>
        <end position="43"/>
    </location>
</feature>
<dbReference type="Gene3D" id="3.40.50.150">
    <property type="entry name" value="Vaccinia Virus protein VP39"/>
    <property type="match status" value="1"/>
</dbReference>
<evidence type="ECO:0000313" key="4">
    <source>
        <dbReference type="Proteomes" id="UP000431684"/>
    </source>
</evidence>
<protein>
    <submittedName>
        <fullName evidence="3">Spermidine synthase</fullName>
    </submittedName>
</protein>
<dbReference type="PANTHER" id="PTHR43317:SF1">
    <property type="entry name" value="THERMOSPERMINE SYNTHASE ACAULIS5"/>
    <property type="match status" value="1"/>
</dbReference>
<dbReference type="GO" id="GO:0006596">
    <property type="term" value="P:polyamine biosynthetic process"/>
    <property type="evidence" value="ECO:0007669"/>
    <property type="project" value="UniProtKB-KW"/>
</dbReference>
<dbReference type="Pfam" id="PF01564">
    <property type="entry name" value="Spermine_synth"/>
    <property type="match status" value="1"/>
</dbReference>
<dbReference type="InterPro" id="IPR029063">
    <property type="entry name" value="SAM-dependent_MTases_sf"/>
</dbReference>